<comment type="caution">
    <text evidence="1">The sequence shown here is derived from an EMBL/GenBank/DDBJ whole genome shotgun (WGS) entry which is preliminary data.</text>
</comment>
<dbReference type="AlphaFoldDB" id="A0ABD5LZI6"/>
<proteinExistence type="predicted"/>
<dbReference type="EMBL" id="JADQCH020000002">
    <property type="protein sequence ID" value="MEY2345477.1"/>
    <property type="molecule type" value="Genomic_DNA"/>
</dbReference>
<name>A0ABD5LZI6_PROMI</name>
<gene>
    <name evidence="1" type="ORF">I3679_022340</name>
</gene>
<sequence length="210" mass="24142">MMMSYTLYLQQTPTVGTKVPFPSLAKGNYPLNEVIINAFLNLMQLTGNLDTDALLDEKMFDKIWLKAEMTPARMEEIGDYIYHHIPTHPAPLEEEITLFKQAMQEEEALLAKESEKEGCIPIYKFATNDGWIVTPKECEIIASALTAKLLEDNHVFVEQVAKMSHIAYRSLEIALIDFGKFNQFAKKIWWLSSLLKNKKRIFLSKGVRLR</sequence>
<accession>A0ABD5LZI6</accession>
<protein>
    <submittedName>
        <fullName evidence="1">Uncharacterized protein</fullName>
    </submittedName>
</protein>
<reference evidence="1" key="1">
    <citation type="submission" date="2021-05" db="EMBL/GenBank/DDBJ databases">
        <title>First report of NDM-5 and VEB-6 producing Proteus mirabilis isolated from blood of a sepsis patient in Kolkata, India.</title>
        <authorList>
            <person name="Halder G."/>
            <person name="Chaudhuri B."/>
            <person name="Dutta S."/>
        </authorList>
    </citation>
    <scope>NUCLEOTIDE SEQUENCE [LARGE SCALE GENOMIC DNA]</scope>
    <source>
        <strain evidence="1">7049</strain>
    </source>
</reference>
<organism evidence="1">
    <name type="scientific">Proteus mirabilis</name>
    <dbReference type="NCBI Taxonomy" id="584"/>
    <lineage>
        <taxon>Bacteria</taxon>
        <taxon>Pseudomonadati</taxon>
        <taxon>Pseudomonadota</taxon>
        <taxon>Gammaproteobacteria</taxon>
        <taxon>Enterobacterales</taxon>
        <taxon>Morganellaceae</taxon>
        <taxon>Proteus</taxon>
    </lineage>
</organism>
<evidence type="ECO:0000313" key="1">
    <source>
        <dbReference type="EMBL" id="MEY2345477.1"/>
    </source>
</evidence>